<dbReference type="EMBL" id="JACASF010000008">
    <property type="protein sequence ID" value="KAF6462762.1"/>
    <property type="molecule type" value="Genomic_DNA"/>
</dbReference>
<evidence type="ECO:0000313" key="3">
    <source>
        <dbReference type="EMBL" id="KAF6462762.1"/>
    </source>
</evidence>
<dbReference type="AlphaFoldDB" id="A0A7J8GT96"/>
<reference evidence="3 4" key="1">
    <citation type="journal article" date="2020" name="Nature">
        <title>Six reference-quality genomes reveal evolution of bat adaptations.</title>
        <authorList>
            <person name="Jebb D."/>
            <person name="Huang Z."/>
            <person name="Pippel M."/>
            <person name="Hughes G.M."/>
            <person name="Lavrichenko K."/>
            <person name="Devanna P."/>
            <person name="Winkler S."/>
            <person name="Jermiin L.S."/>
            <person name="Skirmuntt E.C."/>
            <person name="Katzourakis A."/>
            <person name="Burkitt-Gray L."/>
            <person name="Ray D.A."/>
            <person name="Sullivan K.A.M."/>
            <person name="Roscito J.G."/>
            <person name="Kirilenko B.M."/>
            <person name="Davalos L.M."/>
            <person name="Corthals A.P."/>
            <person name="Power M.L."/>
            <person name="Jones G."/>
            <person name="Ransome R.D."/>
            <person name="Dechmann D.K.N."/>
            <person name="Locatelli A.G."/>
            <person name="Puechmaille S.J."/>
            <person name="Fedrigo O."/>
            <person name="Jarvis E.D."/>
            <person name="Hiller M."/>
            <person name="Vernes S.C."/>
            <person name="Myers E.W."/>
            <person name="Teeling E.C."/>
        </authorList>
    </citation>
    <scope>NUCLEOTIDE SEQUENCE [LARGE SCALE GENOMIC DNA]</scope>
    <source>
        <strain evidence="3">MMolMol1</strain>
        <tissue evidence="3">Muscle</tissue>
    </source>
</reference>
<dbReference type="Proteomes" id="UP000550707">
    <property type="component" value="Unassembled WGS sequence"/>
</dbReference>
<sequence length="88" mass="10117">MALALLMKVKLLLLAVELLKKKRELGTVTAVLVTTPVIILTGQQMQELICSHQRKFLSIKPRKQKAVQMKKKNLKNRNKNKLKRKGKK</sequence>
<evidence type="ECO:0000256" key="1">
    <source>
        <dbReference type="SAM" id="MobiDB-lite"/>
    </source>
</evidence>
<comment type="caution">
    <text evidence="3">The sequence shown here is derived from an EMBL/GenBank/DDBJ whole genome shotgun (WGS) entry which is preliminary data.</text>
</comment>
<evidence type="ECO:0000313" key="4">
    <source>
        <dbReference type="Proteomes" id="UP000550707"/>
    </source>
</evidence>
<proteinExistence type="predicted"/>
<gene>
    <name evidence="3" type="ORF">HJG59_014162</name>
</gene>
<accession>A0A7J8GT96</accession>
<evidence type="ECO:0000256" key="2">
    <source>
        <dbReference type="SAM" id="SignalP"/>
    </source>
</evidence>
<organism evidence="3 4">
    <name type="scientific">Molossus molossus</name>
    <name type="common">Pallas' mastiff bat</name>
    <name type="synonym">Vespertilio molossus</name>
    <dbReference type="NCBI Taxonomy" id="27622"/>
    <lineage>
        <taxon>Eukaryota</taxon>
        <taxon>Metazoa</taxon>
        <taxon>Chordata</taxon>
        <taxon>Craniata</taxon>
        <taxon>Vertebrata</taxon>
        <taxon>Euteleostomi</taxon>
        <taxon>Mammalia</taxon>
        <taxon>Eutheria</taxon>
        <taxon>Laurasiatheria</taxon>
        <taxon>Chiroptera</taxon>
        <taxon>Yangochiroptera</taxon>
        <taxon>Molossidae</taxon>
        <taxon>Molossus</taxon>
    </lineage>
</organism>
<keyword evidence="4" id="KW-1185">Reference proteome</keyword>
<keyword evidence="2" id="KW-0732">Signal</keyword>
<feature type="signal peptide" evidence="2">
    <location>
        <begin position="1"/>
        <end position="15"/>
    </location>
</feature>
<protein>
    <submittedName>
        <fullName evidence="3">Pleckstrin homology domain interacting protein</fullName>
    </submittedName>
</protein>
<feature type="region of interest" description="Disordered" evidence="1">
    <location>
        <begin position="61"/>
        <end position="88"/>
    </location>
</feature>
<name>A0A7J8GT96_MOLMO</name>
<feature type="chain" id="PRO_5029553666" evidence="2">
    <location>
        <begin position="16"/>
        <end position="88"/>
    </location>
</feature>